<evidence type="ECO:0000313" key="1">
    <source>
        <dbReference type="EMBL" id="SMX28254.1"/>
    </source>
</evidence>
<evidence type="ECO:0008006" key="3">
    <source>
        <dbReference type="Google" id="ProtNLM"/>
    </source>
</evidence>
<proteinExistence type="predicted"/>
<dbReference type="OrthoDB" id="9803855at2"/>
<dbReference type="RefSeq" id="WP_099245469.1">
    <property type="nucleotide sequence ID" value="NZ_FXXP01000002.1"/>
</dbReference>
<keyword evidence="2" id="KW-1185">Reference proteome</keyword>
<organism evidence="1 2">
    <name type="scientific">Pelagimonas phthalicica</name>
    <dbReference type="NCBI Taxonomy" id="1037362"/>
    <lineage>
        <taxon>Bacteria</taxon>
        <taxon>Pseudomonadati</taxon>
        <taxon>Pseudomonadota</taxon>
        <taxon>Alphaproteobacteria</taxon>
        <taxon>Rhodobacterales</taxon>
        <taxon>Roseobacteraceae</taxon>
        <taxon>Pelagimonas</taxon>
    </lineage>
</organism>
<dbReference type="Gene3D" id="3.40.50.150">
    <property type="entry name" value="Vaccinia Virus protein VP39"/>
    <property type="match status" value="1"/>
</dbReference>
<name>A0A238JDJ0_9RHOB</name>
<evidence type="ECO:0000313" key="2">
    <source>
        <dbReference type="Proteomes" id="UP000225972"/>
    </source>
</evidence>
<dbReference type="AlphaFoldDB" id="A0A238JDJ0"/>
<gene>
    <name evidence="1" type="ORF">TRP8649_02370</name>
</gene>
<dbReference type="SUPFAM" id="SSF53335">
    <property type="entry name" value="S-adenosyl-L-methionine-dependent methyltransferases"/>
    <property type="match status" value="1"/>
</dbReference>
<dbReference type="EMBL" id="FXXP01000002">
    <property type="protein sequence ID" value="SMX28254.1"/>
    <property type="molecule type" value="Genomic_DNA"/>
</dbReference>
<dbReference type="InterPro" id="IPR029063">
    <property type="entry name" value="SAM-dependent_MTases_sf"/>
</dbReference>
<reference evidence="2" key="1">
    <citation type="submission" date="2017-05" db="EMBL/GenBank/DDBJ databases">
        <authorList>
            <person name="Rodrigo-Torres L."/>
            <person name="Arahal R. D."/>
            <person name="Lucena T."/>
        </authorList>
    </citation>
    <scope>NUCLEOTIDE SEQUENCE [LARGE SCALE GENOMIC DNA]</scope>
    <source>
        <strain evidence="2">CECT 8649</strain>
    </source>
</reference>
<accession>A0A238JDJ0</accession>
<dbReference type="Pfam" id="PF13489">
    <property type="entry name" value="Methyltransf_23"/>
    <property type="match status" value="1"/>
</dbReference>
<protein>
    <recommendedName>
        <fullName evidence="3">Methyltransferase domain-containing protein</fullName>
    </recommendedName>
</protein>
<sequence>MASINRIVSSKKCRHLVRMLEPETLDVAEISGKFGTKFPFKSYRAFWFPEYDICKSPLQAEDGSLLHYDLIIADQVWEHLDRPYRATQHVLQSLKPGGYFLVAVPFFVPLHGAPVDNTRWSARGLTNFLIECGFEETEIHAEQWGNRWAGIRNVAGPFPPAYREDVDSLENQEDFPICSWALARKSDLA</sequence>
<dbReference type="Proteomes" id="UP000225972">
    <property type="component" value="Unassembled WGS sequence"/>
</dbReference>